<evidence type="ECO:0000313" key="4">
    <source>
        <dbReference type="Proteomes" id="UP001156701"/>
    </source>
</evidence>
<evidence type="ECO:0000313" key="2">
    <source>
        <dbReference type="EMBL" id="MDG4695806.1"/>
    </source>
</evidence>
<organism evidence="2 4">
    <name type="scientific">Providencia huashanensis</name>
    <dbReference type="NCBI Taxonomy" id="3037798"/>
    <lineage>
        <taxon>Bacteria</taxon>
        <taxon>Pseudomonadati</taxon>
        <taxon>Pseudomonadota</taxon>
        <taxon>Gammaproteobacteria</taxon>
        <taxon>Enterobacterales</taxon>
        <taxon>Morganellaceae</taxon>
        <taxon>Providencia</taxon>
    </lineage>
</organism>
<dbReference type="EMBL" id="JAUQTG010000017">
    <property type="protein sequence ID" value="MDO7858650.1"/>
    <property type="molecule type" value="Genomic_DNA"/>
</dbReference>
<sequence>MKYFLLACCLIFSTFSQAASTDKYMMLIQQALDKQPPLCLGETQWPVSMNKGGSMWVNAQMEALVDAGLAKSQWISNQKIWQLTTKGQTEFNKHGDFCYGRVRINKIENIIDDGNGNTSVIFYYYIDKLPLWAKHKSIRVAHTDLDNLVTGVNNARYQADFMTTPAGSIKVIGEPYQLDLFY</sequence>
<reference evidence="3" key="2">
    <citation type="submission" date="2023-07" db="EMBL/GenBank/DDBJ databases">
        <authorList>
            <person name="Yang W."/>
            <person name="Chen J."/>
            <person name="Ji P."/>
            <person name="Hu F."/>
        </authorList>
    </citation>
    <scope>NUCLEOTIDE SEQUENCE</scope>
    <source>
        <strain evidence="3">CRE-138-0111</strain>
    </source>
</reference>
<keyword evidence="1" id="KW-0732">Signal</keyword>
<reference evidence="2" key="1">
    <citation type="submission" date="2023-03" db="EMBL/GenBank/DDBJ databases">
        <title>a new species belonging to Providencia genus.</title>
        <authorList>
            <person name="Yang W."/>
            <person name="Hu F."/>
            <person name="Shen S."/>
            <person name="Ding L."/>
            <person name="Yin D."/>
        </authorList>
    </citation>
    <scope>NUCLEOTIDE SEQUENCE</scope>
    <source>
        <strain evidence="2">CRE-3FA-0001</strain>
    </source>
</reference>
<dbReference type="Proteomes" id="UP001156701">
    <property type="component" value="Unassembled WGS sequence"/>
</dbReference>
<dbReference type="RefSeq" id="WP_042844565.1">
    <property type="nucleotide sequence ID" value="NZ_JARRYG010000005.1"/>
</dbReference>
<evidence type="ECO:0000313" key="5">
    <source>
        <dbReference type="Proteomes" id="UP001176478"/>
    </source>
</evidence>
<keyword evidence="5" id="KW-1185">Reference proteome</keyword>
<reference evidence="3" key="3">
    <citation type="journal article" date="2024" name="Int. J. Antimicrob. Agents">
        <title>Identification of a novel Providencia species showing multi-drug-resistant in three patients with hospital-acquired infection.</title>
        <authorList>
            <person name="Yang W."/>
            <person name="Chen J."/>
            <person name="Yang F."/>
            <person name="Ji P."/>
            <person name="Shen S."/>
            <person name="Yin D."/>
            <person name="Hu F."/>
        </authorList>
    </citation>
    <scope>NUCLEOTIDE SEQUENCE</scope>
    <source>
        <strain evidence="3">CRE-138-0111</strain>
    </source>
</reference>
<comment type="caution">
    <text evidence="2">The sequence shown here is derived from an EMBL/GenBank/DDBJ whole genome shotgun (WGS) entry which is preliminary data.</text>
</comment>
<evidence type="ECO:0000256" key="1">
    <source>
        <dbReference type="SAM" id="SignalP"/>
    </source>
</evidence>
<proteinExistence type="predicted"/>
<feature type="signal peptide" evidence="1">
    <location>
        <begin position="1"/>
        <end position="18"/>
    </location>
</feature>
<evidence type="ECO:0000313" key="3">
    <source>
        <dbReference type="EMBL" id="MDO7858650.1"/>
    </source>
</evidence>
<feature type="chain" id="PRO_5041222387" evidence="1">
    <location>
        <begin position="19"/>
        <end position="182"/>
    </location>
</feature>
<dbReference type="Proteomes" id="UP001176478">
    <property type="component" value="Unassembled WGS sequence"/>
</dbReference>
<accession>A0AA42FIP0</accession>
<gene>
    <name evidence="2" type="ORF">P7V44_06085</name>
    <name evidence="3" type="ORF">Q5E86_20355</name>
</gene>
<dbReference type="AlphaFoldDB" id="A0AA42FIP0"/>
<dbReference type="EMBL" id="JARRYG010000005">
    <property type="protein sequence ID" value="MDG4695806.1"/>
    <property type="molecule type" value="Genomic_DNA"/>
</dbReference>
<protein>
    <submittedName>
        <fullName evidence="2">CpmK protein</fullName>
    </submittedName>
</protein>
<name>A0AA42FIP0_9GAMM</name>